<evidence type="ECO:0000256" key="6">
    <source>
        <dbReference type="ARBA" id="ARBA00022692"/>
    </source>
</evidence>
<dbReference type="FunFam" id="1.10.8.60:FF:000019">
    <property type="entry name" value="AFG3-like AAA ATPase 2"/>
    <property type="match status" value="1"/>
</dbReference>
<dbReference type="PANTHER" id="PTHR43655:SF2">
    <property type="entry name" value="AFG3 LIKE MATRIX AAA PEPTIDASE SUBUNIT 2, ISOFORM A"/>
    <property type="match status" value="1"/>
</dbReference>
<sequence length="733" mass="81229">MLTRLSISKNNYLKDVSILKYHKSLISNQYRIRHFTTPKNNAAKNEHPSKVPKGFEKFFNNSRKKYNGKEYFQLNHFKKDNGNNGNNGKPPTPNNNNNKLVTLGPVFAVSILLWSLLGISSKGGFREVTFQDFKSNLLEKGLVKELNVMNKNYAQVVLRPESKSYLAEDPNTIFYFSIGSVDHFENQMESCQDKLGIPDNERIPISYHTTGNVGNTLVQLVPTLLLIGFFIYMGRRAAGANGMGQSGGIFGIGKSKAKLFDKETDVNIKFKDVAGADEAKEEIMEFVKFLKDPKRFEKLGATIPKGAILSGPPGTGKTLLAKATAGEAGVPFLSVSGSEFVEMFVGVGSSRVRDLFATAKKNAPCIIFIDEIDAIGKTRGKGGQMGGGNDERESTLNQLLVEMDGFNSNDHVVVLAGTNRPDVLDSALLRPGRFDRHVVIDKPDILGRAEIFKVHLKPIKISTSLDIPALAKKLASYTPGFAGADIHNVCNEAALLAARNGKDEVTEIDFETSIERVIAGIEKKSRVLSPEEKKTVAYHEAGHAIAGWYLKYAEPLLKVSIIPRNSALGYAHYLPKDQYLYSKLQLLDRMCVTLGGRVSETLFFESITTGAQDDLKKVTQMAYSQVAVFGMNKELGPMSYQQDDNEAHFQKPYSEKTGSLIDDEARKMVSQALDRTTKLLTSKKDEIEKVAQLLLTKEVLTRQDMESLLGKRPFPTDTTSIEESIKELKDQEQ</sequence>
<dbReference type="FunFam" id="3.40.50.300:FF:000001">
    <property type="entry name" value="ATP-dependent zinc metalloprotease FtsH"/>
    <property type="match status" value="1"/>
</dbReference>
<evidence type="ECO:0000256" key="13">
    <source>
        <dbReference type="ARBA" id="ARBA00023049"/>
    </source>
</evidence>
<comment type="caution">
    <text evidence="18">The sequence shown here is derived from an EMBL/GenBank/DDBJ whole genome shotgun (WGS) entry which is preliminary data.</text>
</comment>
<dbReference type="NCBIfam" id="TIGR01241">
    <property type="entry name" value="FtsH_fam"/>
    <property type="match status" value="1"/>
</dbReference>
<evidence type="ECO:0000256" key="1">
    <source>
        <dbReference type="ARBA" id="ARBA00001947"/>
    </source>
</evidence>
<keyword evidence="11" id="KW-0067">ATP-binding</keyword>
<evidence type="ECO:0000256" key="9">
    <source>
        <dbReference type="ARBA" id="ARBA00022801"/>
    </source>
</evidence>
<evidence type="ECO:0000256" key="14">
    <source>
        <dbReference type="ARBA" id="ARBA00023128"/>
    </source>
</evidence>
<dbReference type="PANTHER" id="PTHR43655">
    <property type="entry name" value="ATP-DEPENDENT PROTEASE"/>
    <property type="match status" value="1"/>
</dbReference>
<dbReference type="InterPro" id="IPR050928">
    <property type="entry name" value="ATP-dep_Zn_Metalloprotease"/>
</dbReference>
<evidence type="ECO:0000256" key="7">
    <source>
        <dbReference type="ARBA" id="ARBA00022723"/>
    </source>
</evidence>
<feature type="region of interest" description="Disordered" evidence="16">
    <location>
        <begin position="709"/>
        <end position="733"/>
    </location>
</feature>
<dbReference type="SMART" id="SM00382">
    <property type="entry name" value="AAA"/>
    <property type="match status" value="1"/>
</dbReference>
<comment type="subcellular location">
    <subcellularLocation>
        <location evidence="2">Mitochondrion membrane</location>
        <topology evidence="2">Multi-pass membrane protein</topology>
    </subcellularLocation>
</comment>
<dbReference type="InterPro" id="IPR005936">
    <property type="entry name" value="FtsH"/>
</dbReference>
<evidence type="ECO:0000256" key="12">
    <source>
        <dbReference type="ARBA" id="ARBA00022989"/>
    </source>
</evidence>
<dbReference type="HAMAP" id="MF_01458">
    <property type="entry name" value="FtsH"/>
    <property type="match status" value="1"/>
</dbReference>
<name>A0A8H7V2W6_9FUNG</name>
<keyword evidence="9" id="KW-0378">Hydrolase</keyword>
<dbReference type="InterPro" id="IPR011546">
    <property type="entry name" value="Pept_M41_FtsH_extracell"/>
</dbReference>
<feature type="compositionally biased region" description="Low complexity" evidence="16">
    <location>
        <begin position="82"/>
        <end position="97"/>
    </location>
</feature>
<dbReference type="AlphaFoldDB" id="A0A8H7V2W6"/>
<dbReference type="Proteomes" id="UP000650833">
    <property type="component" value="Unassembled WGS sequence"/>
</dbReference>
<evidence type="ECO:0000256" key="4">
    <source>
        <dbReference type="ARBA" id="ARBA00010550"/>
    </source>
</evidence>
<keyword evidence="13" id="KW-0482">Metalloprotease</keyword>
<dbReference type="GO" id="GO:0034982">
    <property type="term" value="P:mitochondrial protein processing"/>
    <property type="evidence" value="ECO:0007669"/>
    <property type="project" value="TreeGrafter"/>
</dbReference>
<dbReference type="Gene3D" id="1.20.58.760">
    <property type="entry name" value="Peptidase M41"/>
    <property type="match status" value="1"/>
</dbReference>
<dbReference type="OrthoDB" id="1413014at2759"/>
<evidence type="ECO:0000256" key="5">
    <source>
        <dbReference type="ARBA" id="ARBA00022670"/>
    </source>
</evidence>
<evidence type="ECO:0000256" key="15">
    <source>
        <dbReference type="ARBA" id="ARBA00023136"/>
    </source>
</evidence>
<feature type="compositionally biased region" description="Basic and acidic residues" evidence="16">
    <location>
        <begin position="723"/>
        <end position="733"/>
    </location>
</feature>
<comment type="cofactor">
    <cofactor evidence="1">
        <name>Zn(2+)</name>
        <dbReference type="ChEBI" id="CHEBI:29105"/>
    </cofactor>
</comment>
<dbReference type="Pfam" id="PF17862">
    <property type="entry name" value="AAA_lid_3"/>
    <property type="match status" value="1"/>
</dbReference>
<dbReference type="InterPro" id="IPR003959">
    <property type="entry name" value="ATPase_AAA_core"/>
</dbReference>
<organism evidence="18 19">
    <name type="scientific">Mucor plumbeus</name>
    <dbReference type="NCBI Taxonomy" id="97098"/>
    <lineage>
        <taxon>Eukaryota</taxon>
        <taxon>Fungi</taxon>
        <taxon>Fungi incertae sedis</taxon>
        <taxon>Mucoromycota</taxon>
        <taxon>Mucoromycotina</taxon>
        <taxon>Mucoromycetes</taxon>
        <taxon>Mucorales</taxon>
        <taxon>Mucorineae</taxon>
        <taxon>Mucoraceae</taxon>
        <taxon>Mucor</taxon>
    </lineage>
</organism>
<comment type="similarity">
    <text evidence="4">In the N-terminal section; belongs to the AAA ATPase family.</text>
</comment>
<dbReference type="Pfam" id="PF01434">
    <property type="entry name" value="Peptidase_M41"/>
    <property type="match status" value="1"/>
</dbReference>
<dbReference type="InterPro" id="IPR041569">
    <property type="entry name" value="AAA_lid_3"/>
</dbReference>
<evidence type="ECO:0000256" key="3">
    <source>
        <dbReference type="ARBA" id="ARBA00010044"/>
    </source>
</evidence>
<feature type="domain" description="AAA+ ATPase" evidence="17">
    <location>
        <begin position="303"/>
        <end position="444"/>
    </location>
</feature>
<dbReference type="InterPro" id="IPR003960">
    <property type="entry name" value="ATPase_AAA_CS"/>
</dbReference>
<comment type="similarity">
    <text evidence="3">In the C-terminal section; belongs to the peptidase M41 family.</text>
</comment>
<evidence type="ECO:0000256" key="2">
    <source>
        <dbReference type="ARBA" id="ARBA00004225"/>
    </source>
</evidence>
<gene>
    <name evidence="18" type="ORF">INT46_009907</name>
</gene>
<dbReference type="PROSITE" id="PS00674">
    <property type="entry name" value="AAA"/>
    <property type="match status" value="1"/>
</dbReference>
<dbReference type="SUPFAM" id="SSF140990">
    <property type="entry name" value="FtsH protease domain-like"/>
    <property type="match status" value="1"/>
</dbReference>
<keyword evidence="8" id="KW-0547">Nucleotide-binding</keyword>
<dbReference type="SUPFAM" id="SSF52540">
    <property type="entry name" value="P-loop containing nucleoside triphosphate hydrolases"/>
    <property type="match status" value="1"/>
</dbReference>
<feature type="region of interest" description="Disordered" evidence="16">
    <location>
        <begin position="78"/>
        <end position="97"/>
    </location>
</feature>
<evidence type="ECO:0000313" key="18">
    <source>
        <dbReference type="EMBL" id="KAG2205190.1"/>
    </source>
</evidence>
<keyword evidence="6" id="KW-0812">Transmembrane</keyword>
<dbReference type="GO" id="GO:0005524">
    <property type="term" value="F:ATP binding"/>
    <property type="evidence" value="ECO:0007669"/>
    <property type="project" value="UniProtKB-KW"/>
</dbReference>
<dbReference type="Pfam" id="PF06480">
    <property type="entry name" value="FtsH_ext"/>
    <property type="match status" value="1"/>
</dbReference>
<dbReference type="EMBL" id="JAEPRC010000180">
    <property type="protein sequence ID" value="KAG2205190.1"/>
    <property type="molecule type" value="Genomic_DNA"/>
</dbReference>
<proteinExistence type="inferred from homology"/>
<accession>A0A8H7V2W6</accession>
<dbReference type="Gene3D" id="3.40.1690.20">
    <property type="match status" value="1"/>
</dbReference>
<reference evidence="18" key="1">
    <citation type="submission" date="2020-12" db="EMBL/GenBank/DDBJ databases">
        <title>Metabolic potential, ecology and presence of endohyphal bacteria is reflected in genomic diversity of Mucoromycotina.</title>
        <authorList>
            <person name="Muszewska A."/>
            <person name="Okrasinska A."/>
            <person name="Steczkiewicz K."/>
            <person name="Drgas O."/>
            <person name="Orlowska M."/>
            <person name="Perlinska-Lenart U."/>
            <person name="Aleksandrzak-Piekarczyk T."/>
            <person name="Szatraj K."/>
            <person name="Zielenkiewicz U."/>
            <person name="Pilsyk S."/>
            <person name="Malc E."/>
            <person name="Mieczkowski P."/>
            <person name="Kruszewska J.S."/>
            <person name="Biernat P."/>
            <person name="Pawlowska J."/>
        </authorList>
    </citation>
    <scope>NUCLEOTIDE SEQUENCE</scope>
    <source>
        <strain evidence="18">CBS 226.32</strain>
    </source>
</reference>
<dbReference type="FunFam" id="1.20.58.760:FF:000003">
    <property type="entry name" value="AFG3-like AAA ATPase 2"/>
    <property type="match status" value="1"/>
</dbReference>
<keyword evidence="5" id="KW-0645">Protease</keyword>
<keyword evidence="7" id="KW-0479">Metal-binding</keyword>
<evidence type="ECO:0000256" key="10">
    <source>
        <dbReference type="ARBA" id="ARBA00022833"/>
    </source>
</evidence>
<dbReference type="InterPro" id="IPR000642">
    <property type="entry name" value="Peptidase_M41"/>
</dbReference>
<dbReference type="GO" id="GO:0030163">
    <property type="term" value="P:protein catabolic process"/>
    <property type="evidence" value="ECO:0007669"/>
    <property type="project" value="UniProtKB-ARBA"/>
</dbReference>
<dbReference type="GO" id="GO:0005745">
    <property type="term" value="C:m-AAA complex"/>
    <property type="evidence" value="ECO:0007669"/>
    <property type="project" value="TreeGrafter"/>
</dbReference>
<dbReference type="GO" id="GO:0016887">
    <property type="term" value="F:ATP hydrolysis activity"/>
    <property type="evidence" value="ECO:0007669"/>
    <property type="project" value="InterPro"/>
</dbReference>
<dbReference type="GO" id="GO:0008270">
    <property type="term" value="F:zinc ion binding"/>
    <property type="evidence" value="ECO:0007669"/>
    <property type="project" value="InterPro"/>
</dbReference>
<dbReference type="Pfam" id="PF00004">
    <property type="entry name" value="AAA"/>
    <property type="match status" value="1"/>
</dbReference>
<keyword evidence="15" id="KW-0472">Membrane</keyword>
<evidence type="ECO:0000256" key="8">
    <source>
        <dbReference type="ARBA" id="ARBA00022741"/>
    </source>
</evidence>
<dbReference type="GO" id="GO:0004222">
    <property type="term" value="F:metalloendopeptidase activity"/>
    <property type="evidence" value="ECO:0007669"/>
    <property type="project" value="InterPro"/>
</dbReference>
<keyword evidence="12" id="KW-1133">Transmembrane helix</keyword>
<dbReference type="CDD" id="cd19501">
    <property type="entry name" value="RecA-like_FtsH"/>
    <property type="match status" value="1"/>
</dbReference>
<evidence type="ECO:0000256" key="11">
    <source>
        <dbReference type="ARBA" id="ARBA00022840"/>
    </source>
</evidence>
<evidence type="ECO:0000256" key="16">
    <source>
        <dbReference type="SAM" id="MobiDB-lite"/>
    </source>
</evidence>
<evidence type="ECO:0000313" key="19">
    <source>
        <dbReference type="Proteomes" id="UP000650833"/>
    </source>
</evidence>
<dbReference type="InterPro" id="IPR037219">
    <property type="entry name" value="Peptidase_M41-like"/>
</dbReference>
<keyword evidence="14" id="KW-0496">Mitochondrion</keyword>
<protein>
    <recommendedName>
        <fullName evidence="17">AAA+ ATPase domain-containing protein</fullName>
    </recommendedName>
</protein>
<keyword evidence="10" id="KW-0862">Zinc</keyword>
<keyword evidence="19" id="KW-1185">Reference proteome</keyword>
<dbReference type="GO" id="GO:0004176">
    <property type="term" value="F:ATP-dependent peptidase activity"/>
    <property type="evidence" value="ECO:0007669"/>
    <property type="project" value="InterPro"/>
</dbReference>
<evidence type="ECO:0000259" key="17">
    <source>
        <dbReference type="SMART" id="SM00382"/>
    </source>
</evidence>
<dbReference type="Gene3D" id="3.40.50.300">
    <property type="entry name" value="P-loop containing nucleotide triphosphate hydrolases"/>
    <property type="match status" value="1"/>
</dbReference>
<dbReference type="Gene3D" id="1.10.8.60">
    <property type="match status" value="1"/>
</dbReference>
<dbReference type="InterPro" id="IPR003593">
    <property type="entry name" value="AAA+_ATPase"/>
</dbReference>
<dbReference type="InterPro" id="IPR027417">
    <property type="entry name" value="P-loop_NTPase"/>
</dbReference>